<accession>A0A6F8YLF6</accession>
<dbReference type="EMBL" id="AP022871">
    <property type="protein sequence ID" value="BCB86930.1"/>
    <property type="molecule type" value="Genomic_DNA"/>
</dbReference>
<name>A0A6F8YLF6_9ACTN</name>
<sequence length="235" mass="23724">MPRARLIPLVLVAVTLGATLSGCGEAGQVMDRADLVNTLASRMDESGVLTYTAEYQLPGGGTAMIAQAQSPLRSAYAYPDGKLTITDEATADCRRAGGTTTCTLTAPPAPNNEPAVAAFRDAGQHGLIAPTVVIGLLTAAALDTQATIEQSDTTIAGRPATCVTARGVSDAAASAFDACITTDGVLGSFSGVVDGGTVDIALTRYRDSADPALFALPAGAKVVDQRPGAGTVRGK</sequence>
<dbReference type="AlphaFoldDB" id="A0A6F8YLF6"/>
<evidence type="ECO:0000313" key="2">
    <source>
        <dbReference type="EMBL" id="BCB86930.1"/>
    </source>
</evidence>
<dbReference type="PROSITE" id="PS51257">
    <property type="entry name" value="PROKAR_LIPOPROTEIN"/>
    <property type="match status" value="1"/>
</dbReference>
<feature type="chain" id="PRO_5026332357" description="Lipoprotein" evidence="1">
    <location>
        <begin position="27"/>
        <end position="235"/>
    </location>
</feature>
<keyword evidence="1" id="KW-0732">Signal</keyword>
<gene>
    <name evidence="2" type="ORF">Psuf_042430</name>
</gene>
<reference evidence="2 3" key="1">
    <citation type="submission" date="2020-03" db="EMBL/GenBank/DDBJ databases">
        <title>Whole genome shotgun sequence of Phytohabitans suffuscus NBRC 105367.</title>
        <authorList>
            <person name="Komaki H."/>
            <person name="Tamura T."/>
        </authorList>
    </citation>
    <scope>NUCLEOTIDE SEQUENCE [LARGE SCALE GENOMIC DNA]</scope>
    <source>
        <strain evidence="2 3">NBRC 105367</strain>
    </source>
</reference>
<dbReference type="RefSeq" id="WP_173158593.1">
    <property type="nucleotide sequence ID" value="NZ_AP022871.1"/>
</dbReference>
<dbReference type="KEGG" id="psuu:Psuf_042430"/>
<evidence type="ECO:0000256" key="1">
    <source>
        <dbReference type="SAM" id="SignalP"/>
    </source>
</evidence>
<feature type="signal peptide" evidence="1">
    <location>
        <begin position="1"/>
        <end position="26"/>
    </location>
</feature>
<organism evidence="2 3">
    <name type="scientific">Phytohabitans suffuscus</name>
    <dbReference type="NCBI Taxonomy" id="624315"/>
    <lineage>
        <taxon>Bacteria</taxon>
        <taxon>Bacillati</taxon>
        <taxon>Actinomycetota</taxon>
        <taxon>Actinomycetes</taxon>
        <taxon>Micromonosporales</taxon>
        <taxon>Micromonosporaceae</taxon>
    </lineage>
</organism>
<dbReference type="Proteomes" id="UP000503011">
    <property type="component" value="Chromosome"/>
</dbReference>
<evidence type="ECO:0008006" key="4">
    <source>
        <dbReference type="Google" id="ProtNLM"/>
    </source>
</evidence>
<proteinExistence type="predicted"/>
<evidence type="ECO:0000313" key="3">
    <source>
        <dbReference type="Proteomes" id="UP000503011"/>
    </source>
</evidence>
<protein>
    <recommendedName>
        <fullName evidence="4">Lipoprotein</fullName>
    </recommendedName>
</protein>
<keyword evidence="3" id="KW-1185">Reference proteome</keyword>
<reference evidence="2 3" key="2">
    <citation type="submission" date="2020-03" db="EMBL/GenBank/DDBJ databases">
        <authorList>
            <person name="Ichikawa N."/>
            <person name="Kimura A."/>
            <person name="Kitahashi Y."/>
            <person name="Uohara A."/>
        </authorList>
    </citation>
    <scope>NUCLEOTIDE SEQUENCE [LARGE SCALE GENOMIC DNA]</scope>
    <source>
        <strain evidence="2 3">NBRC 105367</strain>
    </source>
</reference>